<keyword evidence="17" id="KW-1185">Reference proteome</keyword>
<evidence type="ECO:0000256" key="2">
    <source>
        <dbReference type="ARBA" id="ARBA00009810"/>
    </source>
</evidence>
<keyword evidence="8 11" id="KW-0472">Membrane</keyword>
<evidence type="ECO:0000259" key="14">
    <source>
        <dbReference type="Pfam" id="PF00593"/>
    </source>
</evidence>
<accession>A0ABW0RXL7</accession>
<dbReference type="InterPro" id="IPR012910">
    <property type="entry name" value="Plug_dom"/>
</dbReference>
<evidence type="ECO:0000313" key="17">
    <source>
        <dbReference type="Proteomes" id="UP001596086"/>
    </source>
</evidence>
<evidence type="ECO:0000256" key="10">
    <source>
        <dbReference type="ARBA" id="ARBA00023237"/>
    </source>
</evidence>
<dbReference type="SUPFAM" id="SSF56935">
    <property type="entry name" value="Porins"/>
    <property type="match status" value="1"/>
</dbReference>
<keyword evidence="9 16" id="KW-0675">Receptor</keyword>
<evidence type="ECO:0000256" key="8">
    <source>
        <dbReference type="ARBA" id="ARBA00023136"/>
    </source>
</evidence>
<evidence type="ECO:0000313" key="16">
    <source>
        <dbReference type="EMBL" id="MFC5548320.1"/>
    </source>
</evidence>
<keyword evidence="4 11" id="KW-1134">Transmembrane beta strand</keyword>
<evidence type="ECO:0000256" key="4">
    <source>
        <dbReference type="ARBA" id="ARBA00022452"/>
    </source>
</evidence>
<dbReference type="RefSeq" id="WP_379768924.1">
    <property type="nucleotide sequence ID" value="NZ_JBHSMZ010000004.1"/>
</dbReference>
<feature type="signal peptide" evidence="13">
    <location>
        <begin position="1"/>
        <end position="27"/>
    </location>
</feature>
<keyword evidence="5 11" id="KW-0812">Transmembrane</keyword>
<name>A0ABW0RXL7_9BURK</name>
<dbReference type="InterPro" id="IPR036942">
    <property type="entry name" value="Beta-barrel_TonB_sf"/>
</dbReference>
<evidence type="ECO:0000256" key="7">
    <source>
        <dbReference type="ARBA" id="ARBA00023077"/>
    </source>
</evidence>
<dbReference type="Gene3D" id="2.170.130.10">
    <property type="entry name" value="TonB-dependent receptor, plug domain"/>
    <property type="match status" value="1"/>
</dbReference>
<keyword evidence="6 13" id="KW-0732">Signal</keyword>
<dbReference type="PROSITE" id="PS52016">
    <property type="entry name" value="TONB_DEPENDENT_REC_3"/>
    <property type="match status" value="1"/>
</dbReference>
<keyword evidence="7 12" id="KW-0798">TonB box</keyword>
<proteinExistence type="inferred from homology"/>
<dbReference type="InterPro" id="IPR000531">
    <property type="entry name" value="Beta-barrel_TonB"/>
</dbReference>
<evidence type="ECO:0000256" key="9">
    <source>
        <dbReference type="ARBA" id="ARBA00023170"/>
    </source>
</evidence>
<evidence type="ECO:0000256" key="1">
    <source>
        <dbReference type="ARBA" id="ARBA00004571"/>
    </source>
</evidence>
<protein>
    <submittedName>
        <fullName evidence="16">TonB-dependent receptor plug domain-containing protein</fullName>
    </submittedName>
</protein>
<evidence type="ECO:0000256" key="6">
    <source>
        <dbReference type="ARBA" id="ARBA00022729"/>
    </source>
</evidence>
<dbReference type="InterPro" id="IPR039426">
    <property type="entry name" value="TonB-dep_rcpt-like"/>
</dbReference>
<reference evidence="17" key="1">
    <citation type="journal article" date="2019" name="Int. J. Syst. Evol. Microbiol.">
        <title>The Global Catalogue of Microorganisms (GCM) 10K type strain sequencing project: providing services to taxonomists for standard genome sequencing and annotation.</title>
        <authorList>
            <consortium name="The Broad Institute Genomics Platform"/>
            <consortium name="The Broad Institute Genome Sequencing Center for Infectious Disease"/>
            <person name="Wu L."/>
            <person name="Ma J."/>
        </authorList>
    </citation>
    <scope>NUCLEOTIDE SEQUENCE [LARGE SCALE GENOMIC DNA]</scope>
    <source>
        <strain evidence="17">CGMCC 4.5798</strain>
    </source>
</reference>
<sequence>MARPQTMRLRPLVGSLTLSLFAMHAHAEQPAQGIQDIADLSLEELANVQVTSVSKRPESLSNAASSIFVISGADIHRSGVTTLPEALRLAPNLEVARVDARNYSVTSRGFSNPFENKLLVLIDGRTVYSPLFSGVYWDVQDVVMEDIDRIEVISGPGATMWGANAVNGVINIITKPAAATQGALLSASYGKDERNGAVRYGGALGKDGHYRVYAKYADNDDLRNEKGATVLTGWRRQQAGFRTDWGNEGRNVTVQGDVVDGKLHQAGTADIQVRGANLLGRLNQTFAGGSTATLQMYWDHTERDQPLAFVEHLDTLDLQLQHAVDLGESNRLVWGGGYRWGHDRVQNGPGFGFLPGTLNLHWANLFAQDEFALRENLRLTAGLKFEDNNYTGVEVLPTLRLAWNPKPSTLVWGSLSRSVRAPSRIDRDLYAPTVPAVVNGVPQYGIAGGPDFESEVANVFELGYRAQPMATLSYSATAFFGRYDKLRTLEPNPNGTGSVFRNFAHGDTRGIEAWATWQAAKNWRLMGGGVVQRIDTAANPGSRDSTGATGLATSDPSHYWMLRSSHDLAEGQELDFTLRYVGALESPAVPSYTALDLRYGWRIRKGLELSLIGRNLLDPKHAEAGAAGGRHAYERAALLKLVWTL</sequence>
<evidence type="ECO:0000259" key="15">
    <source>
        <dbReference type="Pfam" id="PF07715"/>
    </source>
</evidence>
<dbReference type="Pfam" id="PF07715">
    <property type="entry name" value="Plug"/>
    <property type="match status" value="1"/>
</dbReference>
<keyword evidence="3 11" id="KW-0813">Transport</keyword>
<dbReference type="Proteomes" id="UP001596086">
    <property type="component" value="Unassembled WGS sequence"/>
</dbReference>
<dbReference type="PANTHER" id="PTHR30069:SF29">
    <property type="entry name" value="HEMOGLOBIN AND HEMOGLOBIN-HAPTOGLOBIN-BINDING PROTEIN 1-RELATED"/>
    <property type="match status" value="1"/>
</dbReference>
<gene>
    <name evidence="16" type="ORF">ACFPO9_07295</name>
</gene>
<organism evidence="16 17">
    <name type="scientific">Massilia aerilata</name>
    <dbReference type="NCBI Taxonomy" id="453817"/>
    <lineage>
        <taxon>Bacteria</taxon>
        <taxon>Pseudomonadati</taxon>
        <taxon>Pseudomonadota</taxon>
        <taxon>Betaproteobacteria</taxon>
        <taxon>Burkholderiales</taxon>
        <taxon>Oxalobacteraceae</taxon>
        <taxon>Telluria group</taxon>
        <taxon>Massilia</taxon>
    </lineage>
</organism>
<comment type="subcellular location">
    <subcellularLocation>
        <location evidence="1 11">Cell outer membrane</location>
        <topology evidence="1 11">Multi-pass membrane protein</topology>
    </subcellularLocation>
</comment>
<evidence type="ECO:0000256" key="11">
    <source>
        <dbReference type="PROSITE-ProRule" id="PRU01360"/>
    </source>
</evidence>
<dbReference type="Pfam" id="PF00593">
    <property type="entry name" value="TonB_dep_Rec_b-barrel"/>
    <property type="match status" value="1"/>
</dbReference>
<dbReference type="InterPro" id="IPR037066">
    <property type="entry name" value="Plug_dom_sf"/>
</dbReference>
<comment type="similarity">
    <text evidence="2 11 12">Belongs to the TonB-dependent receptor family.</text>
</comment>
<feature type="domain" description="TonB-dependent receptor-like beta-barrel" evidence="14">
    <location>
        <begin position="212"/>
        <end position="616"/>
    </location>
</feature>
<keyword evidence="10 11" id="KW-0998">Cell outer membrane</keyword>
<feature type="chain" id="PRO_5045378167" evidence="13">
    <location>
        <begin position="28"/>
        <end position="645"/>
    </location>
</feature>
<feature type="domain" description="TonB-dependent receptor plug" evidence="15">
    <location>
        <begin position="60"/>
        <end position="169"/>
    </location>
</feature>
<dbReference type="EMBL" id="JBHSMZ010000004">
    <property type="protein sequence ID" value="MFC5548320.1"/>
    <property type="molecule type" value="Genomic_DNA"/>
</dbReference>
<dbReference type="PANTHER" id="PTHR30069">
    <property type="entry name" value="TONB-DEPENDENT OUTER MEMBRANE RECEPTOR"/>
    <property type="match status" value="1"/>
</dbReference>
<evidence type="ECO:0000256" key="13">
    <source>
        <dbReference type="SAM" id="SignalP"/>
    </source>
</evidence>
<evidence type="ECO:0000256" key="5">
    <source>
        <dbReference type="ARBA" id="ARBA00022692"/>
    </source>
</evidence>
<evidence type="ECO:0000256" key="3">
    <source>
        <dbReference type="ARBA" id="ARBA00022448"/>
    </source>
</evidence>
<evidence type="ECO:0000256" key="12">
    <source>
        <dbReference type="RuleBase" id="RU003357"/>
    </source>
</evidence>
<comment type="caution">
    <text evidence="16">The sequence shown here is derived from an EMBL/GenBank/DDBJ whole genome shotgun (WGS) entry which is preliminary data.</text>
</comment>
<dbReference type="Gene3D" id="2.40.170.20">
    <property type="entry name" value="TonB-dependent receptor, beta-barrel domain"/>
    <property type="match status" value="1"/>
</dbReference>